<dbReference type="Proteomes" id="UP000280296">
    <property type="component" value="Unassembled WGS sequence"/>
</dbReference>
<feature type="transmembrane region" description="Helical" evidence="2">
    <location>
        <begin position="138"/>
        <end position="157"/>
    </location>
</feature>
<dbReference type="EMBL" id="RYZH01000055">
    <property type="protein sequence ID" value="RUL83881.1"/>
    <property type="molecule type" value="Genomic_DNA"/>
</dbReference>
<dbReference type="InterPro" id="IPR000917">
    <property type="entry name" value="Sulfatase_N"/>
</dbReference>
<dbReference type="AlphaFoldDB" id="A0A432MEG7"/>
<evidence type="ECO:0000259" key="3">
    <source>
        <dbReference type="Pfam" id="PF00884"/>
    </source>
</evidence>
<feature type="domain" description="Sulfatase N-terminal" evidence="3">
    <location>
        <begin position="231"/>
        <end position="562"/>
    </location>
</feature>
<feature type="transmembrane region" description="Helical" evidence="2">
    <location>
        <begin position="193"/>
        <end position="213"/>
    </location>
</feature>
<sequence length="684" mass="73693">MRHGAGRIGPPPLPIAPPPPPPPGRRTMTSTATEATRTTSREAAPARDDPSSGPGGAWPGPGPAGLIGLAAWLGLLAGYLEVLALVLTDHEAGALWDSDNKSRHYPWMIPLADAAMFVTLALPASAIMIAWRKLGARIGLFVLGTAAPLPPLMVLLSNVGIRLHPIALALLTAGLACRLLPGLRRRGRRIGRAARLSTPAMLMGLVALAGFTATRGLRSAPRPVAEAAGRPNVLLIVLDTVRADHLDLYGYRRPTSPRLSALAGRGVRFERAFATSPWTLPSHASLMTGRWPAEVAGGRYEPMDATAPTLAEVCSRLGYETAGFVANLFYCTYATGLDRGFSHYEDFPATPMRALVSSALGTFLVDQADALIRNLDQDPARPSSRIHSKDADTINRDFLRWLDGRRGDRPFFAFLNYFDAHDPYLVPKGAEHRFGRRPEANDERQLLQHWWFWPNKDGITPEDQDVLVDGYDSCLAYLDERIGRLLDELEGRGLLEETIVVVTSDHGEAFGEHGLYGHGGSLYHDQIDVPLIVAGPGVPEGTRVAEAVSLRDVPATILDLIGAPEQELPGSSLAPLWEGQTDAPRSPRLATVAGANPFPPNGVRSPVRLGRMAAIIDAQGFKYIRIQMEGRGRLEELYQLQIDPGEEQNLARFPQLAPALDASRRALDEVLGGISGGDPGAPGG</sequence>
<gene>
    <name evidence="4" type="ORF">TsocGM_21370</name>
</gene>
<dbReference type="InterPro" id="IPR017850">
    <property type="entry name" value="Alkaline_phosphatase_core_sf"/>
</dbReference>
<feature type="transmembrane region" description="Helical" evidence="2">
    <location>
        <begin position="107"/>
        <end position="131"/>
    </location>
</feature>
<keyword evidence="2" id="KW-1133">Transmembrane helix</keyword>
<dbReference type="PANTHER" id="PTHR43751:SF3">
    <property type="entry name" value="SULFATASE N-TERMINAL DOMAIN-CONTAINING PROTEIN"/>
    <property type="match status" value="1"/>
</dbReference>
<keyword evidence="5" id="KW-1185">Reference proteome</keyword>
<dbReference type="SUPFAM" id="SSF53649">
    <property type="entry name" value="Alkaline phosphatase-like"/>
    <property type="match status" value="1"/>
</dbReference>
<accession>A0A432MEG7</accession>
<evidence type="ECO:0000256" key="2">
    <source>
        <dbReference type="SAM" id="Phobius"/>
    </source>
</evidence>
<dbReference type="Gene3D" id="3.40.720.10">
    <property type="entry name" value="Alkaline Phosphatase, subunit A"/>
    <property type="match status" value="1"/>
</dbReference>
<keyword evidence="2" id="KW-0472">Membrane</keyword>
<evidence type="ECO:0000256" key="1">
    <source>
        <dbReference type="SAM" id="MobiDB-lite"/>
    </source>
</evidence>
<feature type="transmembrane region" description="Helical" evidence="2">
    <location>
        <begin position="163"/>
        <end position="181"/>
    </location>
</feature>
<evidence type="ECO:0000313" key="5">
    <source>
        <dbReference type="Proteomes" id="UP000280296"/>
    </source>
</evidence>
<protein>
    <submittedName>
        <fullName evidence="4">Arylsulfatase</fullName>
    </submittedName>
</protein>
<name>A0A432MEG7_9BACT</name>
<reference evidence="4 5" key="1">
    <citation type="submission" date="2018-12" db="EMBL/GenBank/DDBJ databases">
        <authorList>
            <person name="Toschakov S.V."/>
        </authorList>
    </citation>
    <scope>NUCLEOTIDE SEQUENCE [LARGE SCALE GENOMIC DNA]</scope>
    <source>
        <strain evidence="4 5">GM2012</strain>
    </source>
</reference>
<dbReference type="CDD" id="cd16148">
    <property type="entry name" value="sulfatase_like"/>
    <property type="match status" value="1"/>
</dbReference>
<dbReference type="InterPro" id="IPR052701">
    <property type="entry name" value="GAG_Ulvan_Degrading_Sulfatases"/>
</dbReference>
<feature type="region of interest" description="Disordered" evidence="1">
    <location>
        <begin position="1"/>
        <end position="59"/>
    </location>
</feature>
<keyword evidence="2" id="KW-0812">Transmembrane</keyword>
<comment type="caution">
    <text evidence="4">The sequence shown here is derived from an EMBL/GenBank/DDBJ whole genome shotgun (WGS) entry which is preliminary data.</text>
</comment>
<evidence type="ECO:0000313" key="4">
    <source>
        <dbReference type="EMBL" id="RUL83881.1"/>
    </source>
</evidence>
<organism evidence="4 5">
    <name type="scientific">Tautonia sociabilis</name>
    <dbReference type="NCBI Taxonomy" id="2080755"/>
    <lineage>
        <taxon>Bacteria</taxon>
        <taxon>Pseudomonadati</taxon>
        <taxon>Planctomycetota</taxon>
        <taxon>Planctomycetia</taxon>
        <taxon>Isosphaerales</taxon>
        <taxon>Isosphaeraceae</taxon>
        <taxon>Tautonia</taxon>
    </lineage>
</organism>
<dbReference type="PANTHER" id="PTHR43751">
    <property type="entry name" value="SULFATASE"/>
    <property type="match status" value="1"/>
</dbReference>
<dbReference type="Pfam" id="PF00884">
    <property type="entry name" value="Sulfatase"/>
    <property type="match status" value="1"/>
</dbReference>
<feature type="compositionally biased region" description="Low complexity" evidence="1">
    <location>
        <begin position="25"/>
        <end position="43"/>
    </location>
</feature>
<feature type="transmembrane region" description="Helical" evidence="2">
    <location>
        <begin position="66"/>
        <end position="87"/>
    </location>
</feature>
<proteinExistence type="predicted"/>
<reference evidence="4 5" key="2">
    <citation type="submission" date="2019-01" db="EMBL/GenBank/DDBJ databases">
        <title>Tautonia sociabilis, a novel thermotolerant planctomycete of Isosphaeraceae family, isolated from a 4000 m deep subterranean habitat.</title>
        <authorList>
            <person name="Kovaleva O.L."/>
            <person name="Elcheninov A.G."/>
            <person name="Van Heerden E."/>
            <person name="Toshchakov S.V."/>
            <person name="Novikov A."/>
            <person name="Bonch-Osmolovskaya E.A."/>
            <person name="Kublanov I.V."/>
        </authorList>
    </citation>
    <scope>NUCLEOTIDE SEQUENCE [LARGE SCALE GENOMIC DNA]</scope>
    <source>
        <strain evidence="4 5">GM2012</strain>
    </source>
</reference>
<feature type="compositionally biased region" description="Pro residues" evidence="1">
    <location>
        <begin position="9"/>
        <end position="24"/>
    </location>
</feature>